<dbReference type="Pfam" id="PF13646">
    <property type="entry name" value="HEAT_2"/>
    <property type="match status" value="1"/>
</dbReference>
<reference evidence="1 2" key="1">
    <citation type="journal article" date="2015" name="Int. J. Syst. Evol. Microbiol.">
        <title>Amycolatopsis rhabdoformis sp. nov., an actinomycete isolated from a tropical forest soil.</title>
        <authorList>
            <person name="Souza W.R."/>
            <person name="Silva R.E."/>
            <person name="Goodfellow M."/>
            <person name="Busarakam K."/>
            <person name="Figueiro F.S."/>
            <person name="Ferreira D."/>
            <person name="Rodrigues-Filho E."/>
            <person name="Moraes L.A.B."/>
            <person name="Zucchi T.D."/>
        </authorList>
    </citation>
    <scope>NUCLEOTIDE SEQUENCE [LARGE SCALE GENOMIC DNA]</scope>
    <source>
        <strain evidence="1 2">NCIMB 14900</strain>
    </source>
</reference>
<gene>
    <name evidence="1" type="ORF">VSH64_27935</name>
</gene>
<dbReference type="Gene3D" id="1.25.10.10">
    <property type="entry name" value="Leucine-rich Repeat Variant"/>
    <property type="match status" value="1"/>
</dbReference>
<sequence>MTDSFDSAMRMMRRHNRETREAGFQLLLADAANHADALLAEFEAETENHGLRCWLLELIGEAAVPRALPVLVTQLDSPDEALRSWAIRGLERLDTREARTALWRAKANGTIA</sequence>
<dbReference type="Proteomes" id="UP001330812">
    <property type="component" value="Chromosome"/>
</dbReference>
<dbReference type="SUPFAM" id="SSF48371">
    <property type="entry name" value="ARM repeat"/>
    <property type="match status" value="1"/>
</dbReference>
<dbReference type="EMBL" id="CP142149">
    <property type="protein sequence ID" value="WSE26708.1"/>
    <property type="molecule type" value="Genomic_DNA"/>
</dbReference>
<keyword evidence="2" id="KW-1185">Reference proteome</keyword>
<dbReference type="RefSeq" id="WP_326565691.1">
    <property type="nucleotide sequence ID" value="NZ_CP142149.1"/>
</dbReference>
<evidence type="ECO:0000313" key="1">
    <source>
        <dbReference type="EMBL" id="WSE26708.1"/>
    </source>
</evidence>
<name>A0ABZ1HZB9_9PSEU</name>
<dbReference type="InterPro" id="IPR016024">
    <property type="entry name" value="ARM-type_fold"/>
</dbReference>
<accession>A0ABZ1HZB9</accession>
<dbReference type="InterPro" id="IPR011989">
    <property type="entry name" value="ARM-like"/>
</dbReference>
<protein>
    <submittedName>
        <fullName evidence="1">HEAT repeat domain-containing protein</fullName>
    </submittedName>
</protein>
<organism evidence="1 2">
    <name type="scientific">Amycolatopsis rhabdoformis</name>
    <dbReference type="NCBI Taxonomy" id="1448059"/>
    <lineage>
        <taxon>Bacteria</taxon>
        <taxon>Bacillati</taxon>
        <taxon>Actinomycetota</taxon>
        <taxon>Actinomycetes</taxon>
        <taxon>Pseudonocardiales</taxon>
        <taxon>Pseudonocardiaceae</taxon>
        <taxon>Amycolatopsis</taxon>
    </lineage>
</organism>
<evidence type="ECO:0000313" key="2">
    <source>
        <dbReference type="Proteomes" id="UP001330812"/>
    </source>
</evidence>
<proteinExistence type="predicted"/>